<dbReference type="SUPFAM" id="SSF48452">
    <property type="entry name" value="TPR-like"/>
    <property type="match status" value="2"/>
</dbReference>
<reference evidence="11 12" key="1">
    <citation type="submission" date="2019-03" db="EMBL/GenBank/DDBJ databases">
        <authorList>
            <person name="Gaulin E."/>
            <person name="Dumas B."/>
        </authorList>
    </citation>
    <scope>NUCLEOTIDE SEQUENCE [LARGE SCALE GENOMIC DNA]</scope>
    <source>
        <strain evidence="11">CBS 568.67</strain>
    </source>
</reference>
<dbReference type="EMBL" id="CAADRA010001124">
    <property type="protein sequence ID" value="VFT81639.1"/>
    <property type="molecule type" value="Genomic_DNA"/>
</dbReference>
<proteinExistence type="inferred from homology"/>
<dbReference type="InterPro" id="IPR017853">
    <property type="entry name" value="GH"/>
</dbReference>
<dbReference type="SUPFAM" id="SSF51445">
    <property type="entry name" value="(Trans)glycosidases"/>
    <property type="match status" value="1"/>
</dbReference>
<name>A0A485KFK4_9STRA</name>
<keyword evidence="8" id="KW-0472">Membrane</keyword>
<evidence type="ECO:0000313" key="12">
    <source>
        <dbReference type="Proteomes" id="UP000332933"/>
    </source>
</evidence>
<dbReference type="InterPro" id="IPR019734">
    <property type="entry name" value="TPR_rpt"/>
</dbReference>
<dbReference type="InterPro" id="IPR001547">
    <property type="entry name" value="Glyco_hydro_5"/>
</dbReference>
<dbReference type="PANTHER" id="PTHR35923">
    <property type="entry name" value="MAJOR EXTRACELLULAR ENDOGLUCANASE"/>
    <property type="match status" value="1"/>
</dbReference>
<keyword evidence="2" id="KW-0378">Hydrolase</keyword>
<evidence type="ECO:0000313" key="10">
    <source>
        <dbReference type="EMBL" id="KAF0713089.1"/>
    </source>
</evidence>
<evidence type="ECO:0000313" key="11">
    <source>
        <dbReference type="EMBL" id="VFT81639.1"/>
    </source>
</evidence>
<dbReference type="Gene3D" id="3.20.20.80">
    <property type="entry name" value="Glycosidases"/>
    <property type="match status" value="1"/>
</dbReference>
<dbReference type="GO" id="GO:0030245">
    <property type="term" value="P:cellulose catabolic process"/>
    <property type="evidence" value="ECO:0007669"/>
    <property type="project" value="UniProtKB-KW"/>
</dbReference>
<evidence type="ECO:0000256" key="7">
    <source>
        <dbReference type="SAM" id="MobiDB-lite"/>
    </source>
</evidence>
<evidence type="ECO:0000256" key="6">
    <source>
        <dbReference type="ARBA" id="ARBA00023326"/>
    </source>
</evidence>
<evidence type="ECO:0000256" key="2">
    <source>
        <dbReference type="ARBA" id="ARBA00022801"/>
    </source>
</evidence>
<evidence type="ECO:0000256" key="4">
    <source>
        <dbReference type="ARBA" id="ARBA00023277"/>
    </source>
</evidence>
<evidence type="ECO:0000256" key="1">
    <source>
        <dbReference type="ARBA" id="ARBA00005641"/>
    </source>
</evidence>
<keyword evidence="3" id="KW-0136">Cellulose degradation</keyword>
<evidence type="ECO:0000259" key="9">
    <source>
        <dbReference type="Pfam" id="PF00150"/>
    </source>
</evidence>
<accession>A0A485KFK4</accession>
<evidence type="ECO:0000256" key="5">
    <source>
        <dbReference type="ARBA" id="ARBA00023295"/>
    </source>
</evidence>
<dbReference type="Pfam" id="PF00150">
    <property type="entry name" value="Cellulase"/>
    <property type="match status" value="1"/>
</dbReference>
<gene>
    <name evidence="11" type="primary">Aste57867_4529</name>
    <name evidence="10" type="ORF">As57867_004516</name>
    <name evidence="11" type="ORF">ASTE57867_4529</name>
</gene>
<evidence type="ECO:0000256" key="3">
    <source>
        <dbReference type="ARBA" id="ARBA00023001"/>
    </source>
</evidence>
<dbReference type="GO" id="GO:0004553">
    <property type="term" value="F:hydrolase activity, hydrolyzing O-glycosyl compounds"/>
    <property type="evidence" value="ECO:0007669"/>
    <property type="project" value="InterPro"/>
</dbReference>
<reference evidence="10" key="2">
    <citation type="submission" date="2019-06" db="EMBL/GenBank/DDBJ databases">
        <title>Genomics analysis of Aphanomyces spp. identifies a new class of oomycete effector associated with host adaptation.</title>
        <authorList>
            <person name="Gaulin E."/>
        </authorList>
    </citation>
    <scope>NUCLEOTIDE SEQUENCE</scope>
    <source>
        <strain evidence="10">CBS 578.67</strain>
    </source>
</reference>
<feature type="domain" description="Glycoside hydrolase family 5" evidence="9">
    <location>
        <begin position="205"/>
        <end position="536"/>
    </location>
</feature>
<feature type="region of interest" description="Disordered" evidence="7">
    <location>
        <begin position="24"/>
        <end position="61"/>
    </location>
</feature>
<dbReference type="PANTHER" id="PTHR35923:SF2">
    <property type="entry name" value="ENDOGLUCANASE"/>
    <property type="match status" value="1"/>
</dbReference>
<keyword evidence="4" id="KW-0119">Carbohydrate metabolism</keyword>
<keyword evidence="8" id="KW-1133">Transmembrane helix</keyword>
<dbReference type="Proteomes" id="UP000332933">
    <property type="component" value="Unassembled WGS sequence"/>
</dbReference>
<keyword evidence="5" id="KW-0326">Glycosidase</keyword>
<keyword evidence="8" id="KW-0812">Transmembrane</keyword>
<feature type="transmembrane region" description="Helical" evidence="8">
    <location>
        <begin position="91"/>
        <end position="113"/>
    </location>
</feature>
<organism evidence="11 12">
    <name type="scientific">Aphanomyces stellatus</name>
    <dbReference type="NCBI Taxonomy" id="120398"/>
    <lineage>
        <taxon>Eukaryota</taxon>
        <taxon>Sar</taxon>
        <taxon>Stramenopiles</taxon>
        <taxon>Oomycota</taxon>
        <taxon>Saprolegniomycetes</taxon>
        <taxon>Saprolegniales</taxon>
        <taxon>Verrucalvaceae</taxon>
        <taxon>Aphanomyces</taxon>
    </lineage>
</organism>
<dbReference type="AlphaFoldDB" id="A0A485KFK4"/>
<sequence>MTSMPSIDMALHETEEWAAMTSPMDQSVSGFDDGAASSATEEDYYSSADTSSGGRGQLLHWDRTRHPRRLVAVPESAPADPRYFRGRLVRWPGIILMAGAAITAIALITSASISARNAMEARTDDANHRFKIGGKGPSVVPVPDGPDGSHNPDAYPARCTPFKEPPLGPNPPLLMVACAMPNYVSKNGRLFAEGPNGASVALGIKGINWSGMETSAAIPFGLWANSVNGTTLFEIATFLAANRFNSVRLPLSIAHILANQRPTTSFVNTHENKALNLTSYLATIGSIVTALAFRNISVLLDLHTLSPTNTGALAWTTPADQAAFLRAVDTLTGAFCSPAYWNVLGIDVKNEPYAATWGDNSATDFRLHAQTIGDRMLAACPTWVAFVGGISLPRRLTIDGREYNFSDWWGGGLQEAAAAPVQLALPHKLVYSPHYYSPAVYPQLYFLKSGTLQGDLILGFTELDDASLRARVHTTAEYMFGYLRSTQGSAVILGEFGGLYTQDAHPMKTTQRVTKFLIDEMKQPGYGGGYLWALNPESAYQYNPSDTHVTLAEGLLTTNWLRANEPFVEAMTGMDSHGRYDITRKQIYIGFGTYIININKHAVVGLPSTIGLPVTSVHSIDTEARTFVKNTSTDRASLSRFCGRHSGLVSVDQLLISGGESRLLNVFDVDANAPCTQFRPPTTVPLRRWHCIPLSQETNRLTDSVTLAQHLWSATFRMSVRVPPVGTKPVRKQPLRLASYSDVNDGNGDMDEHGSNPAMCSLVDKREVCAQVLRQGLVQSFVDLFYLVHRVDTTLAPDGHEKKEPVAISPAQMKFLRDNLTTAEKARRQGDVIQVFESYERLAVHFMGLQDLRTGVFFYEKCLEIARLSRNQDFELAALENLGNAYYGLKEYHKAKENHENHLALVKVLRGGGGDQATATAELSKVYEQVALTHEAKAEYDLAIGIHVKFLQCAQEAQDVANVAAGHYRIGVCYNAMDQATDALVYLKDYLVMCKNMSDIEGECKAYAALATTFEALGHSQQAMEYLKEYLITAEKIENIVAQAEACRRLGLLYSASREFGLATEMMERNFDLIKNAAKNDTRLLDQARISLGVIRAHQKFGTFVEFVTSDVHGFLNWKASRTIEPKTQQA</sequence>
<dbReference type="OrthoDB" id="626167at2759"/>
<keyword evidence="6" id="KW-0624">Polysaccharide degradation</keyword>
<dbReference type="InterPro" id="IPR011990">
    <property type="entry name" value="TPR-like_helical_dom_sf"/>
</dbReference>
<evidence type="ECO:0000256" key="8">
    <source>
        <dbReference type="SAM" id="Phobius"/>
    </source>
</evidence>
<dbReference type="Gene3D" id="1.25.40.10">
    <property type="entry name" value="Tetratricopeptide repeat domain"/>
    <property type="match status" value="2"/>
</dbReference>
<dbReference type="SMART" id="SM00028">
    <property type="entry name" value="TPR"/>
    <property type="match status" value="5"/>
</dbReference>
<comment type="similarity">
    <text evidence="1">Belongs to the glycosyl hydrolase 5 (cellulase A) family.</text>
</comment>
<keyword evidence="12" id="KW-1185">Reference proteome</keyword>
<dbReference type="EMBL" id="VJMH01001124">
    <property type="protein sequence ID" value="KAF0713089.1"/>
    <property type="molecule type" value="Genomic_DNA"/>
</dbReference>
<protein>
    <submittedName>
        <fullName evidence="11">Aste57867_4529 protein</fullName>
    </submittedName>
</protein>